<reference evidence="4" key="1">
    <citation type="journal article" date="2016" name="Nat. Commun.">
        <title>Genome analysis of three Pneumocystis species reveals adaptation mechanisms to life exclusively in mammalian hosts.</title>
        <authorList>
            <person name="Ma L."/>
            <person name="Chen Z."/>
            <person name="Huang D.W."/>
            <person name="Kutty G."/>
            <person name="Ishihara M."/>
            <person name="Wang H."/>
            <person name="Abouelleil A."/>
            <person name="Bishop L."/>
            <person name="Davey E."/>
            <person name="Deng R."/>
            <person name="Deng X."/>
            <person name="Fan L."/>
            <person name="Fantoni G."/>
            <person name="Fitzgerald M."/>
            <person name="Gogineni E."/>
            <person name="Goldberg J.M."/>
            <person name="Handley G."/>
            <person name="Hu X."/>
            <person name="Huber C."/>
            <person name="Jiao X."/>
            <person name="Jones K."/>
            <person name="Levin J.Z."/>
            <person name="Liu Y."/>
            <person name="Macdonald P."/>
            <person name="Melnikov A."/>
            <person name="Raley C."/>
            <person name="Sassi M."/>
            <person name="Sherman B.T."/>
            <person name="Song X."/>
            <person name="Sykes S."/>
            <person name="Tran B."/>
            <person name="Walsh L."/>
            <person name="Xia Y."/>
            <person name="Yang J."/>
            <person name="Young S."/>
            <person name="Zeng Q."/>
            <person name="Zheng X."/>
            <person name="Stephens R."/>
            <person name="Nusbaum C."/>
            <person name="Birren B.W."/>
            <person name="Azadi P."/>
            <person name="Lempicki R.A."/>
            <person name="Cuomo C.A."/>
            <person name="Kovacs J.A."/>
        </authorList>
    </citation>
    <scope>NUCLEOTIDE SEQUENCE [LARGE SCALE GENOMIC DNA]</scope>
    <source>
        <strain evidence="4">B80</strain>
    </source>
</reference>
<dbReference type="RefSeq" id="XP_018226726.1">
    <property type="nucleotide sequence ID" value="XM_018369541.1"/>
</dbReference>
<dbReference type="InterPro" id="IPR015940">
    <property type="entry name" value="UBA"/>
</dbReference>
<sequence length="671" mass="77993">MTSNEYKKKIELKMQERENIRKKQEKRGQYKGKDVDESNYLSFSDLDYFYEEASKSVSGQSLNIERKKSKMKYEELESNKESLLEFNNESYEGLNNNTSNNKPFFDNLFSISENCIKEDKVDDIFEIFNTPVQDFVENDNSDEVSNLNYQKKELFSDCESNEHDISNDEIISQLIEMGFDYDKVIRAIDITHVKTYIDSIISVLMSLDLLDNEKRDNSSKTDIIDKGKGIFSLDNKHFLSKISDKANNIFNRGKNYLEASRNHNMQSNDYCQVPNHTFSKYQPLLSNQKSFEEIKNCDKTVTSKTSTLTIEKNNDLMDFLSDEPNYQQPSSSSELSRLFSNEIETRDYKEKNQNLTHCYINSEGILLLDHVSQDLFTEHLDLSNLPHLINQLDVNIKHASNAFNNGNYSEALGRYSESIEYLPLNHVLKILLLFNRSLCYLHMEKLELSLLDCDELLKLIENKRGLGKNIFSEKVIDDIREKIIIRRSKCLQRLKKLGKAKNWQKETIDSSIDDLMALNSKNDCEKIHKSDILLDIDFSENSKNENSISKSEKEPLEKPYDVLEIQNEDKSLLYDKVDSSVNNWADGKRDNIRALLSSLNNILWDDLAWQNINMANLLTTSQVKKAYLKTISKIHPDKLPITTFLEHRMIASSVFNILNNAWNIFKIKNNI</sequence>
<dbReference type="CDD" id="cd06257">
    <property type="entry name" value="DnaJ"/>
    <property type="match status" value="1"/>
</dbReference>
<dbReference type="GO" id="GO:0030276">
    <property type="term" value="F:clathrin binding"/>
    <property type="evidence" value="ECO:0007669"/>
    <property type="project" value="TreeGrafter"/>
</dbReference>
<evidence type="ECO:0000313" key="3">
    <source>
        <dbReference type="EMBL" id="KTW29739.1"/>
    </source>
</evidence>
<dbReference type="GO" id="GO:0005737">
    <property type="term" value="C:cytoplasm"/>
    <property type="evidence" value="ECO:0007669"/>
    <property type="project" value="TreeGrafter"/>
</dbReference>
<dbReference type="OrthoDB" id="1717591at2759"/>
<dbReference type="InterPro" id="IPR036869">
    <property type="entry name" value="J_dom_sf"/>
</dbReference>
<dbReference type="SUPFAM" id="SSF48452">
    <property type="entry name" value="TPR-like"/>
    <property type="match status" value="1"/>
</dbReference>
<dbReference type="GeneID" id="28935743"/>
<dbReference type="InterPro" id="IPR001623">
    <property type="entry name" value="DnaJ_domain"/>
</dbReference>
<comment type="caution">
    <text evidence="3">The sequence shown here is derived from an EMBL/GenBank/DDBJ whole genome shotgun (WGS) entry which is preliminary data.</text>
</comment>
<dbReference type="SUPFAM" id="SSF46565">
    <property type="entry name" value="Chaperone J-domain"/>
    <property type="match status" value="1"/>
</dbReference>
<dbReference type="VEuPathDB" id="FungiDB:T552_00946"/>
<proteinExistence type="predicted"/>
<evidence type="ECO:0000313" key="4">
    <source>
        <dbReference type="Proteomes" id="UP000054454"/>
    </source>
</evidence>
<dbReference type="InterPro" id="IPR018247">
    <property type="entry name" value="EF_Hand_1_Ca_BS"/>
</dbReference>
<keyword evidence="4" id="KW-1185">Reference proteome</keyword>
<dbReference type="PANTHER" id="PTHR23172:SF19">
    <property type="entry name" value="J DOMAIN-CONTAINING PROTEIN"/>
    <property type="match status" value="1"/>
</dbReference>
<dbReference type="PANTHER" id="PTHR23172">
    <property type="entry name" value="AUXILIN/CYCLIN G-ASSOCIATED KINASE-RELATED"/>
    <property type="match status" value="1"/>
</dbReference>
<protein>
    <recommendedName>
        <fullName evidence="2">UBA domain-containing protein</fullName>
    </recommendedName>
</protein>
<dbReference type="Proteomes" id="UP000054454">
    <property type="component" value="Unassembled WGS sequence"/>
</dbReference>
<dbReference type="GO" id="GO:0031982">
    <property type="term" value="C:vesicle"/>
    <property type="evidence" value="ECO:0007669"/>
    <property type="project" value="TreeGrafter"/>
</dbReference>
<dbReference type="EMBL" id="LFVZ01000004">
    <property type="protein sequence ID" value="KTW29739.1"/>
    <property type="molecule type" value="Genomic_DNA"/>
</dbReference>
<evidence type="ECO:0000256" key="1">
    <source>
        <dbReference type="SAM" id="MobiDB-lite"/>
    </source>
</evidence>
<dbReference type="PROSITE" id="PS00018">
    <property type="entry name" value="EF_HAND_1"/>
    <property type="match status" value="1"/>
</dbReference>
<name>A0A0W4ZN03_PNEC8</name>
<organism evidence="3 4">
    <name type="scientific">Pneumocystis carinii (strain B80)</name>
    <name type="common">Rat pneumocystis pneumonia agent</name>
    <name type="synonym">Pneumocystis carinii f. sp. carinii</name>
    <dbReference type="NCBI Taxonomy" id="1408658"/>
    <lineage>
        <taxon>Eukaryota</taxon>
        <taxon>Fungi</taxon>
        <taxon>Dikarya</taxon>
        <taxon>Ascomycota</taxon>
        <taxon>Taphrinomycotina</taxon>
        <taxon>Pneumocystomycetes</taxon>
        <taxon>Pneumocystaceae</taxon>
        <taxon>Pneumocystis</taxon>
    </lineage>
</organism>
<accession>A0A0W4ZN03</accession>
<dbReference type="Gene3D" id="1.25.40.10">
    <property type="entry name" value="Tetratricopeptide repeat domain"/>
    <property type="match status" value="1"/>
</dbReference>
<dbReference type="GO" id="GO:0072318">
    <property type="term" value="P:clathrin coat disassembly"/>
    <property type="evidence" value="ECO:0007669"/>
    <property type="project" value="TreeGrafter"/>
</dbReference>
<feature type="region of interest" description="Disordered" evidence="1">
    <location>
        <begin position="1"/>
        <end position="32"/>
    </location>
</feature>
<dbReference type="AlphaFoldDB" id="A0A0W4ZN03"/>
<gene>
    <name evidence="3" type="ORF">T552_00946</name>
</gene>
<feature type="domain" description="UBA" evidence="2">
    <location>
        <begin position="165"/>
        <end position="207"/>
    </location>
</feature>
<evidence type="ECO:0000259" key="2">
    <source>
        <dbReference type="PROSITE" id="PS50030"/>
    </source>
</evidence>
<dbReference type="GO" id="GO:0072583">
    <property type="term" value="P:clathrin-dependent endocytosis"/>
    <property type="evidence" value="ECO:0007669"/>
    <property type="project" value="TreeGrafter"/>
</dbReference>
<dbReference type="PROSITE" id="PS50030">
    <property type="entry name" value="UBA"/>
    <property type="match status" value="1"/>
</dbReference>
<dbReference type="InterPro" id="IPR011990">
    <property type="entry name" value="TPR-like_helical_dom_sf"/>
</dbReference>
<dbReference type="Gene3D" id="1.10.287.110">
    <property type="entry name" value="DnaJ domain"/>
    <property type="match status" value="1"/>
</dbReference>